<comment type="caution">
    <text evidence="1">The sequence shown here is derived from an EMBL/GenBank/DDBJ whole genome shotgun (WGS) entry which is preliminary data.</text>
</comment>
<dbReference type="AlphaFoldDB" id="A0A5B0S9V4"/>
<evidence type="ECO:0000313" key="2">
    <source>
        <dbReference type="Proteomes" id="UP000325313"/>
    </source>
</evidence>
<name>A0A5B0S9V4_PUCGR</name>
<dbReference type="EMBL" id="VDEP01000070">
    <property type="protein sequence ID" value="KAA1133883.1"/>
    <property type="molecule type" value="Genomic_DNA"/>
</dbReference>
<proteinExistence type="predicted"/>
<evidence type="ECO:0000313" key="1">
    <source>
        <dbReference type="EMBL" id="KAA1133883.1"/>
    </source>
</evidence>
<reference evidence="1 2" key="1">
    <citation type="submission" date="2019-05" db="EMBL/GenBank/DDBJ databases">
        <title>Emergence of the Ug99 lineage of the wheat stem rust pathogen through somatic hybridization.</title>
        <authorList>
            <person name="Li F."/>
            <person name="Upadhyaya N.M."/>
            <person name="Sperschneider J."/>
            <person name="Matny O."/>
            <person name="Nguyen-Phuc H."/>
            <person name="Mago R."/>
            <person name="Raley C."/>
            <person name="Miller M.E."/>
            <person name="Silverstein K.A.T."/>
            <person name="Henningsen E."/>
            <person name="Hirsch C.D."/>
            <person name="Visser B."/>
            <person name="Pretorius Z.A."/>
            <person name="Steffenson B.J."/>
            <person name="Schwessinger B."/>
            <person name="Dodds P.N."/>
            <person name="Figueroa M."/>
        </authorList>
    </citation>
    <scope>NUCLEOTIDE SEQUENCE [LARGE SCALE GENOMIC DNA]</scope>
    <source>
        <strain evidence="1 2">Ug99</strain>
    </source>
</reference>
<gene>
    <name evidence="1" type="ORF">PGTUg99_030434</name>
</gene>
<dbReference type="Proteomes" id="UP000325313">
    <property type="component" value="Unassembled WGS sequence"/>
</dbReference>
<protein>
    <submittedName>
        <fullName evidence="1">Uncharacterized protein</fullName>
    </submittedName>
</protein>
<accession>A0A5B0S9V4</accession>
<organism evidence="1 2">
    <name type="scientific">Puccinia graminis f. sp. tritici</name>
    <dbReference type="NCBI Taxonomy" id="56615"/>
    <lineage>
        <taxon>Eukaryota</taxon>
        <taxon>Fungi</taxon>
        <taxon>Dikarya</taxon>
        <taxon>Basidiomycota</taxon>
        <taxon>Pucciniomycotina</taxon>
        <taxon>Pucciniomycetes</taxon>
        <taxon>Pucciniales</taxon>
        <taxon>Pucciniaceae</taxon>
        <taxon>Puccinia</taxon>
    </lineage>
</organism>
<sequence>MKCLSKAIRDRFTGQPSQVYILNAVEHAFKSRPTPIGSRTAWGPQSTVIARISLSEPDLSSPCRTSPPKKWLPMRR</sequence>